<keyword evidence="2" id="KW-1185">Reference proteome</keyword>
<sequence>MGAKVSKHSRPKRESKALVLPSQKSSIVEAIKRQCWRKRQAKNNGVKRLREPEGKITKARKLTLEDWLLASPGNPLEVKDYLKGGELHVFKHFSSKVHPSPSPVSDDGSPANLSSASSFSRSLSGKSEKKVRFRLPEESDIRTFYSPAYRDSAVNNPSDVISY</sequence>
<evidence type="ECO:0000313" key="2">
    <source>
        <dbReference type="Proteomes" id="UP001396334"/>
    </source>
</evidence>
<comment type="caution">
    <text evidence="1">The sequence shown here is derived from an EMBL/GenBank/DDBJ whole genome shotgun (WGS) entry which is preliminary data.</text>
</comment>
<organism evidence="1 2">
    <name type="scientific">Hibiscus sabdariffa</name>
    <name type="common">roselle</name>
    <dbReference type="NCBI Taxonomy" id="183260"/>
    <lineage>
        <taxon>Eukaryota</taxon>
        <taxon>Viridiplantae</taxon>
        <taxon>Streptophyta</taxon>
        <taxon>Embryophyta</taxon>
        <taxon>Tracheophyta</taxon>
        <taxon>Spermatophyta</taxon>
        <taxon>Magnoliopsida</taxon>
        <taxon>eudicotyledons</taxon>
        <taxon>Gunneridae</taxon>
        <taxon>Pentapetalae</taxon>
        <taxon>rosids</taxon>
        <taxon>malvids</taxon>
        <taxon>Malvales</taxon>
        <taxon>Malvaceae</taxon>
        <taxon>Malvoideae</taxon>
        <taxon>Hibiscus</taxon>
    </lineage>
</organism>
<dbReference type="EMBL" id="JBBPBN010000397">
    <property type="protein sequence ID" value="KAK8487447.1"/>
    <property type="molecule type" value="Genomic_DNA"/>
</dbReference>
<evidence type="ECO:0000313" key="1">
    <source>
        <dbReference type="EMBL" id="KAK8487447.1"/>
    </source>
</evidence>
<name>A0ABR2A342_9ROSI</name>
<dbReference type="Proteomes" id="UP001396334">
    <property type="component" value="Unassembled WGS sequence"/>
</dbReference>
<protein>
    <submittedName>
        <fullName evidence="1">Uncharacterized protein</fullName>
    </submittedName>
</protein>
<accession>A0ABR2A342</accession>
<proteinExistence type="predicted"/>
<reference evidence="1 2" key="1">
    <citation type="journal article" date="2024" name="G3 (Bethesda)">
        <title>Genome assembly of Hibiscus sabdariffa L. provides insights into metabolisms of medicinal natural products.</title>
        <authorList>
            <person name="Kim T."/>
        </authorList>
    </citation>
    <scope>NUCLEOTIDE SEQUENCE [LARGE SCALE GENOMIC DNA]</scope>
    <source>
        <strain evidence="1">TK-2024</strain>
        <tissue evidence="1">Old leaves</tissue>
    </source>
</reference>
<gene>
    <name evidence="1" type="ORF">V6N11_076667</name>
</gene>